<organism evidence="2">
    <name type="scientific">bioreactor metagenome</name>
    <dbReference type="NCBI Taxonomy" id="1076179"/>
    <lineage>
        <taxon>unclassified sequences</taxon>
        <taxon>metagenomes</taxon>
        <taxon>ecological metagenomes</taxon>
    </lineage>
</organism>
<dbReference type="PROSITE" id="PS51257">
    <property type="entry name" value="PROKAR_LIPOPROTEIN"/>
    <property type="match status" value="1"/>
</dbReference>
<dbReference type="Pfam" id="PF16130">
    <property type="entry name" value="DUF4842"/>
    <property type="match status" value="1"/>
</dbReference>
<feature type="domain" description="DUF4842" evidence="1">
    <location>
        <begin position="581"/>
        <end position="781"/>
    </location>
</feature>
<evidence type="ECO:0000313" key="2">
    <source>
        <dbReference type="EMBL" id="MPM10832.1"/>
    </source>
</evidence>
<comment type="caution">
    <text evidence="2">The sequence shown here is derived from an EMBL/GenBank/DDBJ whole genome shotgun (WGS) entry which is preliminary data.</text>
</comment>
<gene>
    <name evidence="2" type="ORF">SDC9_57167</name>
</gene>
<reference evidence="2" key="1">
    <citation type="submission" date="2019-08" db="EMBL/GenBank/DDBJ databases">
        <authorList>
            <person name="Kucharzyk K."/>
            <person name="Murdoch R.W."/>
            <person name="Higgins S."/>
            <person name="Loffler F."/>
        </authorList>
    </citation>
    <scope>NUCLEOTIDE SEQUENCE</scope>
</reference>
<sequence>MKKIFLLFIVALAIASCVKMPKPDIEDPDQNGLEIPDDFDWKTIKELDVTVNVTPIDAQSTNKIHIIRIYNSPLANSASLLASGAAKPTSPFQIKLSVANPVDKLYIHETTPDGKGKMYIKEITSANVDVNLASRSQEPMLVKSNAFTASNVMFPAPTVPMPTQYDQVINNNSSVGIIGFNTGESSLYGNQYKSYYIPAGFNRTSNINFGNWLQHAILYVKGSLTLNSNVSMNKCSIVILDGGTVSVRQIGTGSFTETIPVIYIEQGGTLSITQQGANFTNGLTVVNKGTFNSVNTLDINMGSKLYNEGSIVVTKSNNGVVVSNNSNFYNSGTITAPKFDLTVNASGVNDVAGVITTGTWYQTNGTVFNNHGEVAATVKFSNSGGGTVYNHCRITAQETDVQAITAYLEPGSLWQTQTFKVNGSTFNLAGGSMFMTGSINNVWAMNFISTSDVWSQLKVTGSAPDLRSPSTQINGKIEFVHANLTEGSGANGRDLYTSSLSNGAVVNKEQVNNITGTACNLSLGQITPTDPDPDPVFATYFPSQSGWATYAYEDLWPVKGDYDLNDMVLAFRVTQLANSSNMITEIIFDYQIVAIGAAKQISAAFQLDNVSASNIQIVEGDLVDGNTPFLTNSVGVEVGTTKAVIPLFNNPHSQVSYTRFLNTETGSYIPTPMKQVKVKLATPVSQANITMASFNFFITVDNRGKEIHLPGYSPTEKFSSANAAGGSLHPSDIYKNSDGMMWGLLFPEGFAYPAEQKSIIDAYTHFAAWATSGGVEYPDWYMDKPGYRDLELLY</sequence>
<dbReference type="NCBIfam" id="TIGR04456">
    <property type="entry name" value="LruC_dom"/>
    <property type="match status" value="1"/>
</dbReference>
<name>A0A644X3U0_9ZZZZ</name>
<proteinExistence type="predicted"/>
<dbReference type="AlphaFoldDB" id="A0A644X3U0"/>
<dbReference type="InterPro" id="IPR032295">
    <property type="entry name" value="DUF4842"/>
</dbReference>
<accession>A0A644X3U0</accession>
<protein>
    <recommendedName>
        <fullName evidence="1">DUF4842 domain-containing protein</fullName>
    </recommendedName>
</protein>
<dbReference type="EMBL" id="VSSQ01001747">
    <property type="protein sequence ID" value="MPM10832.1"/>
    <property type="molecule type" value="Genomic_DNA"/>
</dbReference>
<dbReference type="InterPro" id="IPR031025">
    <property type="entry name" value="LruC_dom"/>
</dbReference>
<evidence type="ECO:0000259" key="1">
    <source>
        <dbReference type="Pfam" id="PF16130"/>
    </source>
</evidence>